<feature type="transmembrane region" description="Helical" evidence="15">
    <location>
        <begin position="14"/>
        <end position="35"/>
    </location>
</feature>
<protein>
    <recommendedName>
        <fullName evidence="3">histidine kinase</fullName>
        <ecNumber evidence="3">2.7.13.3</ecNumber>
    </recommendedName>
</protein>
<evidence type="ECO:0000256" key="10">
    <source>
        <dbReference type="ARBA" id="ARBA00022840"/>
    </source>
</evidence>
<keyword evidence="12" id="KW-0902">Two-component regulatory system</keyword>
<evidence type="ECO:0000256" key="8">
    <source>
        <dbReference type="ARBA" id="ARBA00022741"/>
    </source>
</evidence>
<evidence type="ECO:0000313" key="17">
    <source>
        <dbReference type="EMBL" id="CAH1208285.1"/>
    </source>
</evidence>
<dbReference type="InterPro" id="IPR033479">
    <property type="entry name" value="dCache_1"/>
</dbReference>
<evidence type="ECO:0000256" key="13">
    <source>
        <dbReference type="ARBA" id="ARBA00023136"/>
    </source>
</evidence>
<evidence type="ECO:0000256" key="14">
    <source>
        <dbReference type="SAM" id="Coils"/>
    </source>
</evidence>
<keyword evidence="7 15" id="KW-0812">Transmembrane</keyword>
<dbReference type="Gene3D" id="3.30.565.10">
    <property type="entry name" value="Histidine kinase-like ATPase, C-terminal domain"/>
    <property type="match status" value="1"/>
</dbReference>
<comment type="catalytic activity">
    <reaction evidence="1">
        <text>ATP + protein L-histidine = ADP + protein N-phospho-L-histidine.</text>
        <dbReference type="EC" id="2.7.13.3"/>
    </reaction>
</comment>
<dbReference type="PANTHER" id="PTHR34220:SF11">
    <property type="entry name" value="SENSOR PROTEIN KINASE HPTS"/>
    <property type="match status" value="1"/>
</dbReference>
<dbReference type="PRINTS" id="PR00344">
    <property type="entry name" value="BCTRLSENSOR"/>
</dbReference>
<feature type="coiled-coil region" evidence="14">
    <location>
        <begin position="368"/>
        <end position="400"/>
    </location>
</feature>
<dbReference type="InterPro" id="IPR003594">
    <property type="entry name" value="HATPase_dom"/>
</dbReference>
<evidence type="ECO:0000256" key="12">
    <source>
        <dbReference type="ARBA" id="ARBA00023012"/>
    </source>
</evidence>
<accession>A0ABM9CA88</accession>
<evidence type="ECO:0000256" key="4">
    <source>
        <dbReference type="ARBA" id="ARBA00022475"/>
    </source>
</evidence>
<sequence length="608" mass="70328">MYQKFKFISIKNKMVLLFILSILIPIIILFINSYISSQQMLESKYTDLLEDITRQSNIRIEEFLEDIEQISLISSYGINSYVSAVSQENYPVQNYLKSPSQSNENQATQLLMNYITMKERAFSVYIYNLNGGQDLLVSTNKPVDYTYHPRNERWFTNFLQEDDITRDLPSRIDLQTKQENNWAIYHMRKIFDLEDGKLLGVMVISIDIDFINKVNRRLQESSRSAFTIVDEQNRVLFNTDYSRIGRSFSDMFLPAVEIHKDTPREVVKSGGKSYILIHSAFEAHNWTTYLYMPVKELAVEGNILIRNLWLIVIGLVLFAVISSFYLSGLVTRPIKRLMRNMTLVEQGKFDNLPSVRSNDEIGLLARRFEQMSSELKQLVERIYQEQEEKAEAEIRALQAQINPHFLYNTLNSVKWIASMQRADKIVEMTEALISILRYSSKAENRMVPIREEMDNIAHYLTIQKVRYFNRITVHYELDEQLLDYEILKLSIQPIVENAIFHGIADIEDGSLKIVVMPSGVNDIAIQVSDNGTGMDEAVSAELRKRLYNPEGIPGSIGVFNVHNRIQRVFGEHYGITFCSEKGKGTLFTIKIPKVKKGETGNEQGAYRR</sequence>
<gene>
    <name evidence="17" type="ORF">PAECIP111892_03083</name>
</gene>
<keyword evidence="10" id="KW-0067">ATP-binding</keyword>
<dbReference type="CDD" id="cd06225">
    <property type="entry name" value="HAMP"/>
    <property type="match status" value="1"/>
</dbReference>
<keyword evidence="14" id="KW-0175">Coiled coil</keyword>
<dbReference type="InterPro" id="IPR003660">
    <property type="entry name" value="HAMP_dom"/>
</dbReference>
<dbReference type="EC" id="2.7.13.3" evidence="3"/>
<keyword evidence="4" id="KW-1003">Cell membrane</keyword>
<keyword evidence="18" id="KW-1185">Reference proteome</keyword>
<dbReference type="InterPro" id="IPR004358">
    <property type="entry name" value="Sig_transdc_His_kin-like_C"/>
</dbReference>
<evidence type="ECO:0000256" key="7">
    <source>
        <dbReference type="ARBA" id="ARBA00022692"/>
    </source>
</evidence>
<organism evidence="17 18">
    <name type="scientific">Paenibacillus auburnensis</name>
    <dbReference type="NCBI Taxonomy" id="2905649"/>
    <lineage>
        <taxon>Bacteria</taxon>
        <taxon>Bacillati</taxon>
        <taxon>Bacillota</taxon>
        <taxon>Bacilli</taxon>
        <taxon>Bacillales</taxon>
        <taxon>Paenibacillaceae</taxon>
        <taxon>Paenibacillus</taxon>
    </lineage>
</organism>
<dbReference type="InterPro" id="IPR010559">
    <property type="entry name" value="Sig_transdc_His_kin_internal"/>
</dbReference>
<dbReference type="EMBL" id="CAKMMG010000003">
    <property type="protein sequence ID" value="CAH1208285.1"/>
    <property type="molecule type" value="Genomic_DNA"/>
</dbReference>
<comment type="subcellular location">
    <subcellularLocation>
        <location evidence="2">Cell membrane</location>
        <topology evidence="2">Multi-pass membrane protein</topology>
    </subcellularLocation>
</comment>
<evidence type="ECO:0000256" key="15">
    <source>
        <dbReference type="SAM" id="Phobius"/>
    </source>
</evidence>
<keyword evidence="11 15" id="KW-1133">Transmembrane helix</keyword>
<feature type="transmembrane region" description="Helical" evidence="15">
    <location>
        <begin position="308"/>
        <end position="331"/>
    </location>
</feature>
<dbReference type="Pfam" id="PF06580">
    <property type="entry name" value="His_kinase"/>
    <property type="match status" value="1"/>
</dbReference>
<dbReference type="InterPro" id="IPR050640">
    <property type="entry name" value="Bact_2-comp_sensor_kinase"/>
</dbReference>
<reference evidence="17" key="1">
    <citation type="submission" date="2022-01" db="EMBL/GenBank/DDBJ databases">
        <authorList>
            <person name="Criscuolo A."/>
        </authorList>
    </citation>
    <scope>NUCLEOTIDE SEQUENCE</scope>
    <source>
        <strain evidence="17">CIP111892</strain>
    </source>
</reference>
<dbReference type="Gene3D" id="6.10.340.10">
    <property type="match status" value="1"/>
</dbReference>
<keyword evidence="6" id="KW-0808">Transferase</keyword>
<keyword evidence="5" id="KW-0597">Phosphoprotein</keyword>
<dbReference type="Pfam" id="PF02743">
    <property type="entry name" value="dCache_1"/>
    <property type="match status" value="1"/>
</dbReference>
<evidence type="ECO:0000256" key="9">
    <source>
        <dbReference type="ARBA" id="ARBA00022777"/>
    </source>
</evidence>
<evidence type="ECO:0000256" key="5">
    <source>
        <dbReference type="ARBA" id="ARBA00022553"/>
    </source>
</evidence>
<evidence type="ECO:0000313" key="18">
    <source>
        <dbReference type="Proteomes" id="UP000838324"/>
    </source>
</evidence>
<evidence type="ECO:0000256" key="2">
    <source>
        <dbReference type="ARBA" id="ARBA00004651"/>
    </source>
</evidence>
<dbReference type="PANTHER" id="PTHR34220">
    <property type="entry name" value="SENSOR HISTIDINE KINASE YPDA"/>
    <property type="match status" value="1"/>
</dbReference>
<dbReference type="Pfam" id="PF00672">
    <property type="entry name" value="HAMP"/>
    <property type="match status" value="1"/>
</dbReference>
<keyword evidence="9" id="KW-0418">Kinase</keyword>
<dbReference type="SUPFAM" id="SSF158472">
    <property type="entry name" value="HAMP domain-like"/>
    <property type="match status" value="1"/>
</dbReference>
<comment type="caution">
    <text evidence="17">The sequence shown here is derived from an EMBL/GenBank/DDBJ whole genome shotgun (WGS) entry which is preliminary data.</text>
</comment>
<feature type="domain" description="HAMP" evidence="16">
    <location>
        <begin position="328"/>
        <end position="380"/>
    </location>
</feature>
<keyword evidence="8" id="KW-0547">Nucleotide-binding</keyword>
<dbReference type="InterPro" id="IPR036890">
    <property type="entry name" value="HATPase_C_sf"/>
</dbReference>
<evidence type="ECO:0000256" key="11">
    <source>
        <dbReference type="ARBA" id="ARBA00022989"/>
    </source>
</evidence>
<dbReference type="Gene3D" id="3.30.450.20">
    <property type="entry name" value="PAS domain"/>
    <property type="match status" value="2"/>
</dbReference>
<dbReference type="RefSeq" id="WP_236334561.1">
    <property type="nucleotide sequence ID" value="NZ_CAKMMG010000003.1"/>
</dbReference>
<dbReference type="Proteomes" id="UP000838324">
    <property type="component" value="Unassembled WGS sequence"/>
</dbReference>
<dbReference type="CDD" id="cd18773">
    <property type="entry name" value="PDC1_HK_sensor"/>
    <property type="match status" value="1"/>
</dbReference>
<dbReference type="Pfam" id="PF02518">
    <property type="entry name" value="HATPase_c"/>
    <property type="match status" value="1"/>
</dbReference>
<evidence type="ECO:0000256" key="6">
    <source>
        <dbReference type="ARBA" id="ARBA00022679"/>
    </source>
</evidence>
<evidence type="ECO:0000259" key="16">
    <source>
        <dbReference type="PROSITE" id="PS50885"/>
    </source>
</evidence>
<name>A0ABM9CA88_9BACL</name>
<evidence type="ECO:0000256" key="1">
    <source>
        <dbReference type="ARBA" id="ARBA00000085"/>
    </source>
</evidence>
<dbReference type="SUPFAM" id="SSF55874">
    <property type="entry name" value="ATPase domain of HSP90 chaperone/DNA topoisomerase II/histidine kinase"/>
    <property type="match status" value="1"/>
</dbReference>
<proteinExistence type="predicted"/>
<dbReference type="SMART" id="SM00304">
    <property type="entry name" value="HAMP"/>
    <property type="match status" value="1"/>
</dbReference>
<dbReference type="PROSITE" id="PS50885">
    <property type="entry name" value="HAMP"/>
    <property type="match status" value="1"/>
</dbReference>
<keyword evidence="13 15" id="KW-0472">Membrane</keyword>
<evidence type="ECO:0000256" key="3">
    <source>
        <dbReference type="ARBA" id="ARBA00012438"/>
    </source>
</evidence>